<keyword evidence="3" id="KW-0436">Ligase</keyword>
<gene>
    <name evidence="3" type="ORF">SAMN06265784_110132</name>
</gene>
<name>A0A1X7LVM6_9BURK</name>
<dbReference type="InterPro" id="IPR045851">
    <property type="entry name" value="AMP-bd_C_sf"/>
</dbReference>
<dbReference type="InterPro" id="IPR020845">
    <property type="entry name" value="AMP-binding_CS"/>
</dbReference>
<evidence type="ECO:0000259" key="2">
    <source>
        <dbReference type="Pfam" id="PF13193"/>
    </source>
</evidence>
<dbReference type="Gene3D" id="3.30.300.30">
    <property type="match status" value="1"/>
</dbReference>
<dbReference type="Proteomes" id="UP000193228">
    <property type="component" value="Unassembled WGS sequence"/>
</dbReference>
<feature type="domain" description="AMP-binding enzyme C-terminal" evidence="2">
    <location>
        <begin position="437"/>
        <end position="513"/>
    </location>
</feature>
<dbReference type="SUPFAM" id="SSF56801">
    <property type="entry name" value="Acetyl-CoA synthetase-like"/>
    <property type="match status" value="1"/>
</dbReference>
<dbReference type="EMBL" id="FXAT01000010">
    <property type="protein sequence ID" value="SMG57946.1"/>
    <property type="molecule type" value="Genomic_DNA"/>
</dbReference>
<dbReference type="InterPro" id="IPR050237">
    <property type="entry name" value="ATP-dep_AMP-bd_enzyme"/>
</dbReference>
<dbReference type="Pfam" id="PF00501">
    <property type="entry name" value="AMP-binding"/>
    <property type="match status" value="1"/>
</dbReference>
<evidence type="ECO:0000259" key="1">
    <source>
        <dbReference type="Pfam" id="PF00501"/>
    </source>
</evidence>
<sequence>MFSHFDTEDPASLRRRVESMTLPASIYDQLLDTVAAHGDNPAWHFIDSGHRKTWREVLRSVDHVAAALEELGVTPGAHVAVMTWNCEEFALTWLALARQQAVIVPVNATYTAREIDYVLETSDASFLVIDAEFLPRLEELPALRVDKDRVVVVNGAAPQGSRAWDVLLEAAKERRASDVPRHRDNLINLQYTSGTTGFSKACMLTHDYWLILAHTSTQFFGTPLSRFYVGSSLFYMVGQRILLNAMVSGSCAFLPRKSGAKRFMRDVSAHECDYCALFDMVYKQPPSPDDACNALKIATIFAFSPAHHRDFEQRFDVRGQEYYGMTEIGGAAYMPADALERMSGSGSCGIAAPFRELKVADETGQAVAPGIFGELMVRGRGLFKGYYKRPDATAESYLDGWFRTGDIARQDENGYFYIVGRMKDMVRRNGENISAREVESVLRSMPEIQDAAVIAVPDPYHEEEVKAYIQLAPDFTADAVTPQRIVDYCRPLLAAFKLPRYVEYRDSLPLTDSQRVQKKVLRTEKPDLRVGAYDLKEHCWR</sequence>
<dbReference type="OrthoDB" id="9766486at2"/>
<accession>A0A1X7LVM6</accession>
<dbReference type="InterPro" id="IPR025110">
    <property type="entry name" value="AMP-bd_C"/>
</dbReference>
<dbReference type="Pfam" id="PF13193">
    <property type="entry name" value="AMP-binding_C"/>
    <property type="match status" value="1"/>
</dbReference>
<dbReference type="PANTHER" id="PTHR43767">
    <property type="entry name" value="LONG-CHAIN-FATTY-ACID--COA LIGASE"/>
    <property type="match status" value="1"/>
</dbReference>
<dbReference type="InterPro" id="IPR000873">
    <property type="entry name" value="AMP-dep_synth/lig_dom"/>
</dbReference>
<proteinExistence type="predicted"/>
<dbReference type="PANTHER" id="PTHR43767:SF1">
    <property type="entry name" value="NONRIBOSOMAL PEPTIDE SYNTHASE PES1 (EUROFUNG)-RELATED"/>
    <property type="match status" value="1"/>
</dbReference>
<protein>
    <submittedName>
        <fullName evidence="3">Crotonobetaine/carnitine-CoA ligase</fullName>
    </submittedName>
</protein>
<organism evidence="3 4">
    <name type="scientific">Paraburkholderia susongensis</name>
    <dbReference type="NCBI Taxonomy" id="1515439"/>
    <lineage>
        <taxon>Bacteria</taxon>
        <taxon>Pseudomonadati</taxon>
        <taxon>Pseudomonadota</taxon>
        <taxon>Betaproteobacteria</taxon>
        <taxon>Burkholderiales</taxon>
        <taxon>Burkholderiaceae</taxon>
        <taxon>Paraburkholderia</taxon>
    </lineage>
</organism>
<dbReference type="GO" id="GO:0016878">
    <property type="term" value="F:acid-thiol ligase activity"/>
    <property type="evidence" value="ECO:0007669"/>
    <property type="project" value="UniProtKB-ARBA"/>
</dbReference>
<feature type="domain" description="AMP-dependent synthetase/ligase" evidence="1">
    <location>
        <begin position="33"/>
        <end position="387"/>
    </location>
</feature>
<dbReference type="AlphaFoldDB" id="A0A1X7LVM6"/>
<reference evidence="4" key="1">
    <citation type="submission" date="2017-04" db="EMBL/GenBank/DDBJ databases">
        <authorList>
            <person name="Varghese N."/>
            <person name="Submissions S."/>
        </authorList>
    </citation>
    <scope>NUCLEOTIDE SEQUENCE [LARGE SCALE GENOMIC DNA]</scope>
    <source>
        <strain evidence="4">LMG 29540</strain>
    </source>
</reference>
<evidence type="ECO:0000313" key="3">
    <source>
        <dbReference type="EMBL" id="SMG57946.1"/>
    </source>
</evidence>
<keyword evidence="4" id="KW-1185">Reference proteome</keyword>
<dbReference type="STRING" id="1515439.SAMN06265784_110132"/>
<evidence type="ECO:0000313" key="4">
    <source>
        <dbReference type="Proteomes" id="UP000193228"/>
    </source>
</evidence>
<dbReference type="Gene3D" id="3.40.50.12780">
    <property type="entry name" value="N-terminal domain of ligase-like"/>
    <property type="match status" value="1"/>
</dbReference>
<dbReference type="PROSITE" id="PS00455">
    <property type="entry name" value="AMP_BINDING"/>
    <property type="match status" value="1"/>
</dbReference>
<dbReference type="InterPro" id="IPR042099">
    <property type="entry name" value="ANL_N_sf"/>
</dbReference>
<dbReference type="RefSeq" id="WP_085488221.1">
    <property type="nucleotide sequence ID" value="NZ_FXAT01000010.1"/>
</dbReference>